<dbReference type="EMBL" id="EQ973945">
    <property type="protein sequence ID" value="EEF37656.1"/>
    <property type="molecule type" value="Genomic_DNA"/>
</dbReference>
<dbReference type="InParanoid" id="B9SFP4"/>
<evidence type="ECO:0000313" key="1">
    <source>
        <dbReference type="EMBL" id="EEF37656.1"/>
    </source>
</evidence>
<sequence>MHADQMHTSVVAFNYHVAMSAEFPIDTSMQLYKINDHFDLHYYGLLFFRDQETSCYTGELKLTIWLPLNSSNSLKKFYPPSLRYFPGLPGTNTDEEKTIKIC</sequence>
<proteinExistence type="predicted"/>
<dbReference type="AlphaFoldDB" id="B9SFP4"/>
<gene>
    <name evidence="1" type="ORF">RCOM_0648410</name>
</gene>
<evidence type="ECO:0000313" key="2">
    <source>
        <dbReference type="Proteomes" id="UP000008311"/>
    </source>
</evidence>
<keyword evidence="2" id="KW-1185">Reference proteome</keyword>
<organism evidence="1 2">
    <name type="scientific">Ricinus communis</name>
    <name type="common">Castor bean</name>
    <dbReference type="NCBI Taxonomy" id="3988"/>
    <lineage>
        <taxon>Eukaryota</taxon>
        <taxon>Viridiplantae</taxon>
        <taxon>Streptophyta</taxon>
        <taxon>Embryophyta</taxon>
        <taxon>Tracheophyta</taxon>
        <taxon>Spermatophyta</taxon>
        <taxon>Magnoliopsida</taxon>
        <taxon>eudicotyledons</taxon>
        <taxon>Gunneridae</taxon>
        <taxon>Pentapetalae</taxon>
        <taxon>rosids</taxon>
        <taxon>fabids</taxon>
        <taxon>Malpighiales</taxon>
        <taxon>Euphorbiaceae</taxon>
        <taxon>Acalyphoideae</taxon>
        <taxon>Acalypheae</taxon>
        <taxon>Ricinus</taxon>
    </lineage>
</organism>
<dbReference type="Proteomes" id="UP000008311">
    <property type="component" value="Unassembled WGS sequence"/>
</dbReference>
<reference evidence="2" key="1">
    <citation type="journal article" date="2010" name="Nat. Biotechnol.">
        <title>Draft genome sequence of the oilseed species Ricinus communis.</title>
        <authorList>
            <person name="Chan A.P."/>
            <person name="Crabtree J."/>
            <person name="Zhao Q."/>
            <person name="Lorenzi H."/>
            <person name="Orvis J."/>
            <person name="Puiu D."/>
            <person name="Melake-Berhan A."/>
            <person name="Jones K.M."/>
            <person name="Redman J."/>
            <person name="Chen G."/>
            <person name="Cahoon E.B."/>
            <person name="Gedil M."/>
            <person name="Stanke M."/>
            <person name="Haas B.J."/>
            <person name="Wortman J.R."/>
            <person name="Fraser-Liggett C.M."/>
            <person name="Ravel J."/>
            <person name="Rabinowicz P.D."/>
        </authorList>
    </citation>
    <scope>NUCLEOTIDE SEQUENCE [LARGE SCALE GENOMIC DNA]</scope>
    <source>
        <strain evidence="2">cv. Hale</strain>
    </source>
</reference>
<accession>B9SFP4</accession>
<name>B9SFP4_RICCO</name>
<protein>
    <submittedName>
        <fullName evidence="1">Uncharacterized protein</fullName>
    </submittedName>
</protein>